<dbReference type="OrthoDB" id="1370639at2"/>
<gene>
    <name evidence="1" type="ORF">AOG27_10535</name>
</gene>
<evidence type="ECO:0000313" key="2">
    <source>
        <dbReference type="Proteomes" id="UP000050378"/>
    </source>
</evidence>
<sequence>MDDNIKVGDWVRSYGSGIWRVHRILELNDFDIQSQTNKPRTVVFSSRFVNDAYKRSFATECCDSAFVYHLQQAERDELDSFINQNPDLYTKFNAYKPKPINAIYNAKINIPVSKSKSELEDLLISYQSLFLEQLFCQLHSSGLASSDNKGWTAQFVAKDHEAVDGKVVYSFSTLLTF</sequence>
<accession>A0A0P7EEJ1</accession>
<dbReference type="Proteomes" id="UP000050378">
    <property type="component" value="Unassembled WGS sequence"/>
</dbReference>
<dbReference type="EMBL" id="LJTC01000006">
    <property type="protein sequence ID" value="KPM83529.1"/>
    <property type="molecule type" value="Genomic_DNA"/>
</dbReference>
<evidence type="ECO:0000313" key="1">
    <source>
        <dbReference type="EMBL" id="KPM83529.1"/>
    </source>
</evidence>
<protein>
    <submittedName>
        <fullName evidence="1">Uncharacterized protein</fullName>
    </submittedName>
</protein>
<organism evidence="1 2">
    <name type="scientific">Pseudoalteromonas lipolytica</name>
    <dbReference type="NCBI Taxonomy" id="570156"/>
    <lineage>
        <taxon>Bacteria</taxon>
        <taxon>Pseudomonadati</taxon>
        <taxon>Pseudomonadota</taxon>
        <taxon>Gammaproteobacteria</taxon>
        <taxon>Alteromonadales</taxon>
        <taxon>Pseudoalteromonadaceae</taxon>
        <taxon>Pseudoalteromonas</taxon>
    </lineage>
</organism>
<dbReference type="RefSeq" id="WP_054552985.1">
    <property type="nucleotide sequence ID" value="NZ_LJTC01000006.1"/>
</dbReference>
<dbReference type="AlphaFoldDB" id="A0A0P7EEJ1"/>
<proteinExistence type="predicted"/>
<comment type="caution">
    <text evidence="1">The sequence shown here is derived from an EMBL/GenBank/DDBJ whole genome shotgun (WGS) entry which is preliminary data.</text>
</comment>
<dbReference type="PATRIC" id="fig|570156.3.peg.3196"/>
<reference evidence="1 2" key="1">
    <citation type="submission" date="2015-09" db="EMBL/GenBank/DDBJ databases">
        <title>Draft Genome Sequence of Pseudoalteromonas lipolytica UCD-48B.</title>
        <authorList>
            <person name="Krusor M."/>
            <person name="Coil D.A."/>
            <person name="Lang J.M."/>
            <person name="Eisen J.A."/>
            <person name="Alexiev A."/>
        </authorList>
    </citation>
    <scope>NUCLEOTIDE SEQUENCE [LARGE SCALE GENOMIC DNA]</scope>
    <source>
        <strain evidence="1 2">UCD-48B</strain>
    </source>
</reference>
<name>A0A0P7EEJ1_9GAMM</name>